<keyword evidence="3" id="KW-0548">Nucleotidyltransferase</keyword>
<name>A0A0S2I4H6_9BACT</name>
<dbReference type="EC" id="2.7.7.49" evidence="1"/>
<protein>
    <recommendedName>
        <fullName evidence="1">RNA-directed DNA polymerase</fullName>
        <ecNumber evidence="1">2.7.7.49</ecNumber>
    </recommendedName>
</protein>
<dbReference type="Proteomes" id="UP000064893">
    <property type="component" value="Chromosome"/>
</dbReference>
<keyword evidence="7" id="KW-0051">Antiviral defense</keyword>
<dbReference type="STRING" id="1307839.L21SP5_03613"/>
<dbReference type="PATRIC" id="fig|1307839.3.peg.3868"/>
<comment type="catalytic activity">
    <reaction evidence="9">
        <text>DNA(n) + a 2'-deoxyribonucleoside 5'-triphosphate = DNA(n+1) + diphosphate</text>
        <dbReference type="Rhea" id="RHEA:22508"/>
        <dbReference type="Rhea" id="RHEA-COMP:17339"/>
        <dbReference type="Rhea" id="RHEA-COMP:17340"/>
        <dbReference type="ChEBI" id="CHEBI:33019"/>
        <dbReference type="ChEBI" id="CHEBI:61560"/>
        <dbReference type="ChEBI" id="CHEBI:173112"/>
        <dbReference type="EC" id="2.7.7.49"/>
    </reaction>
</comment>
<dbReference type="InterPro" id="IPR030931">
    <property type="entry name" value="Group_II_RT_mat"/>
</dbReference>
<keyword evidence="5" id="KW-0460">Magnesium</keyword>
<proteinExistence type="inferred from homology"/>
<evidence type="ECO:0000256" key="1">
    <source>
        <dbReference type="ARBA" id="ARBA00012493"/>
    </source>
</evidence>
<comment type="similarity">
    <text evidence="8">Belongs to the bacterial reverse transcriptase family.</text>
</comment>
<organism evidence="11 12">
    <name type="scientific">Salinivirga cyanobacteriivorans</name>
    <dbReference type="NCBI Taxonomy" id="1307839"/>
    <lineage>
        <taxon>Bacteria</taxon>
        <taxon>Pseudomonadati</taxon>
        <taxon>Bacteroidota</taxon>
        <taxon>Bacteroidia</taxon>
        <taxon>Bacteroidales</taxon>
        <taxon>Salinivirgaceae</taxon>
        <taxon>Salinivirga</taxon>
    </lineage>
</organism>
<dbReference type="InterPro" id="IPR043502">
    <property type="entry name" value="DNA/RNA_pol_sf"/>
</dbReference>
<dbReference type="RefSeq" id="WP_237214932.1">
    <property type="nucleotide sequence ID" value="NZ_CP013118.1"/>
</dbReference>
<evidence type="ECO:0000259" key="10">
    <source>
        <dbReference type="PROSITE" id="PS50878"/>
    </source>
</evidence>
<accession>A0A0S2I4H6</accession>
<dbReference type="InterPro" id="IPR043128">
    <property type="entry name" value="Rev_trsase/Diguanyl_cyclase"/>
</dbReference>
<dbReference type="GO" id="GO:0051607">
    <property type="term" value="P:defense response to virus"/>
    <property type="evidence" value="ECO:0007669"/>
    <property type="project" value="UniProtKB-KW"/>
</dbReference>
<dbReference type="NCBIfam" id="TIGR04416">
    <property type="entry name" value="group_II_RT_mat"/>
    <property type="match status" value="1"/>
</dbReference>
<evidence type="ECO:0000256" key="5">
    <source>
        <dbReference type="ARBA" id="ARBA00022842"/>
    </source>
</evidence>
<feature type="domain" description="Reverse transcriptase" evidence="10">
    <location>
        <begin position="52"/>
        <end position="278"/>
    </location>
</feature>
<dbReference type="KEGG" id="blq:L21SP5_03613"/>
<dbReference type="PANTHER" id="PTHR34047">
    <property type="entry name" value="NUCLEAR INTRON MATURASE 1, MITOCHONDRIAL-RELATED"/>
    <property type="match status" value="1"/>
</dbReference>
<dbReference type="AlphaFoldDB" id="A0A0S2I4H6"/>
<evidence type="ECO:0000256" key="8">
    <source>
        <dbReference type="ARBA" id="ARBA00034120"/>
    </source>
</evidence>
<keyword evidence="2" id="KW-0808">Transferase</keyword>
<dbReference type="InterPro" id="IPR000123">
    <property type="entry name" value="Reverse_transcriptase_msDNA"/>
</dbReference>
<evidence type="ECO:0000256" key="2">
    <source>
        <dbReference type="ARBA" id="ARBA00022679"/>
    </source>
</evidence>
<gene>
    <name evidence="11" type="primary">ltrA_4</name>
    <name evidence="11" type="ORF">L21SP5_03613</name>
</gene>
<keyword evidence="6" id="KW-0695">RNA-directed DNA polymerase</keyword>
<dbReference type="PRINTS" id="PR00866">
    <property type="entry name" value="RNADNAPOLMS"/>
</dbReference>
<dbReference type="PANTHER" id="PTHR34047:SF8">
    <property type="entry name" value="PROTEIN YKFC"/>
    <property type="match status" value="1"/>
</dbReference>
<dbReference type="GO" id="GO:0003964">
    <property type="term" value="F:RNA-directed DNA polymerase activity"/>
    <property type="evidence" value="ECO:0007669"/>
    <property type="project" value="UniProtKB-KW"/>
</dbReference>
<evidence type="ECO:0000256" key="3">
    <source>
        <dbReference type="ARBA" id="ARBA00022695"/>
    </source>
</evidence>
<evidence type="ECO:0000313" key="11">
    <source>
        <dbReference type="EMBL" id="ALO17216.1"/>
    </source>
</evidence>
<dbReference type="GO" id="GO:0003723">
    <property type="term" value="F:RNA binding"/>
    <property type="evidence" value="ECO:0007669"/>
    <property type="project" value="InterPro"/>
</dbReference>
<dbReference type="PROSITE" id="PS51257">
    <property type="entry name" value="PROKAR_LIPOPROTEIN"/>
    <property type="match status" value="1"/>
</dbReference>
<dbReference type="InterPro" id="IPR013597">
    <property type="entry name" value="Mat_intron_G2"/>
</dbReference>
<dbReference type="Gene3D" id="3.30.70.270">
    <property type="match status" value="1"/>
</dbReference>
<dbReference type="GO" id="GO:0046872">
    <property type="term" value="F:metal ion binding"/>
    <property type="evidence" value="ECO:0007669"/>
    <property type="project" value="UniProtKB-KW"/>
</dbReference>
<dbReference type="EMBL" id="CP013118">
    <property type="protein sequence ID" value="ALO17216.1"/>
    <property type="molecule type" value="Genomic_DNA"/>
</dbReference>
<dbReference type="CDD" id="cd01651">
    <property type="entry name" value="RT_G2_intron"/>
    <property type="match status" value="1"/>
</dbReference>
<dbReference type="Pfam" id="PF00078">
    <property type="entry name" value="RVT_1"/>
    <property type="match status" value="1"/>
</dbReference>
<keyword evidence="12" id="KW-1185">Reference proteome</keyword>
<dbReference type="PROSITE" id="PS50878">
    <property type="entry name" value="RT_POL"/>
    <property type="match status" value="1"/>
</dbReference>
<dbReference type="Pfam" id="PF08388">
    <property type="entry name" value="GIIM"/>
    <property type="match status" value="1"/>
</dbReference>
<dbReference type="InterPro" id="IPR051083">
    <property type="entry name" value="GrpII_Intron_Splice-Mob/Def"/>
</dbReference>
<evidence type="ECO:0000256" key="6">
    <source>
        <dbReference type="ARBA" id="ARBA00022918"/>
    </source>
</evidence>
<dbReference type="SUPFAM" id="SSF56672">
    <property type="entry name" value="DNA/RNA polymerases"/>
    <property type="match status" value="1"/>
</dbReference>
<evidence type="ECO:0000256" key="7">
    <source>
        <dbReference type="ARBA" id="ARBA00023118"/>
    </source>
</evidence>
<keyword evidence="4" id="KW-0479">Metal-binding</keyword>
<dbReference type="InterPro" id="IPR000477">
    <property type="entry name" value="RT_dom"/>
</dbReference>
<evidence type="ECO:0000313" key="12">
    <source>
        <dbReference type="Proteomes" id="UP000064893"/>
    </source>
</evidence>
<evidence type="ECO:0000256" key="4">
    <source>
        <dbReference type="ARBA" id="ARBA00022723"/>
    </source>
</evidence>
<reference evidence="11 12" key="1">
    <citation type="submission" date="2015-11" db="EMBL/GenBank/DDBJ databases">
        <title>Description and complete genome sequence of a novel strain predominating in hypersaline microbial mats and representing a new family of the Bacteriodetes phylum.</title>
        <authorList>
            <person name="Spring S."/>
            <person name="Bunk B."/>
            <person name="Sproer C."/>
            <person name="Klenk H.-P."/>
        </authorList>
    </citation>
    <scope>NUCLEOTIDE SEQUENCE [LARGE SCALE GENOMIC DNA]</scope>
    <source>
        <strain evidence="11 12">L21-Spi-D4</strain>
    </source>
</reference>
<evidence type="ECO:0000256" key="9">
    <source>
        <dbReference type="ARBA" id="ARBA00048173"/>
    </source>
</evidence>
<sequence>MEIKEELIDKILQPANLTMACKEVVRNKGAGGVDGMKVSELEAHLHEHRTTLTEQIRKGNYHAQPIRGKEIPKGGGKMRLLGIPTAVDRTLQQAVLRVVMLRYEQEFSNYSYGFRPERNTHQAVGKSLRYINSGYQHIVEIDLKQFFDNVDHVLLLQLLYRKVKCKATMSLIRRWLRAPLEKDGKLIKRRKGVPQGSPISPLLSNIILHELDTEMERLGLRFVRYADDFSIYCKTKSEARRAGNQVYLYLRDKLKLPINREKSGIRRPTQFQILGFGFAPVYQKGVKGKYQLVVTRKRWKAFKAKLKDITRKTKPMNFDERIAKLKEIQRGWLNAFKYANIKVKLEELDGWLRNRLRYCIWHHWKKPEKKRRSLLRLGVDPDHAYAWSRTRMGGWAVAQSPMLGTTITKTRLKKRGYVSLTEMFKTISKTSGIYTLFSFAELVLRPRFPWFREPPYT</sequence>